<name>A0A6M0T2R9_CLOBO</name>
<gene>
    <name evidence="1" type="ORF">EXM42_13775</name>
</gene>
<dbReference type="EMBL" id="SGJP01000031">
    <property type="protein sequence ID" value="NFA61425.1"/>
    <property type="molecule type" value="Genomic_DNA"/>
</dbReference>
<accession>A0A6M0T2R9</accession>
<dbReference type="Proteomes" id="UP000473089">
    <property type="component" value="Unassembled WGS sequence"/>
</dbReference>
<comment type="caution">
    <text evidence="1">The sequence shown here is derived from an EMBL/GenBank/DDBJ whole genome shotgun (WGS) entry which is preliminary data.</text>
</comment>
<evidence type="ECO:0000313" key="2">
    <source>
        <dbReference type="Proteomes" id="UP000473089"/>
    </source>
</evidence>
<sequence>MDEFAKQNKVQYYQGLQKIKYLGSKAKSKVEPNDKQEVHRVINTATTSGETNALKYGSLERILSRQNMQLDYKILWNSKL</sequence>
<reference evidence="1 2" key="1">
    <citation type="submission" date="2019-02" db="EMBL/GenBank/DDBJ databases">
        <title>Genome sequencing of Clostridium botulinum clinical isolates.</title>
        <authorList>
            <person name="Brunt J."/>
            <person name="Van Vliet A.H.M."/>
            <person name="Stringer S.C."/>
            <person name="Grant K.A."/>
            <person name="Carter A.C."/>
            <person name="Peck M.W."/>
        </authorList>
    </citation>
    <scope>NUCLEOTIDE SEQUENCE [LARGE SCALE GENOMIC DNA]</scope>
    <source>
        <strain evidence="1 2">R1125/03</strain>
    </source>
</reference>
<proteinExistence type="predicted"/>
<organism evidence="1 2">
    <name type="scientific">Clostridium botulinum</name>
    <dbReference type="NCBI Taxonomy" id="1491"/>
    <lineage>
        <taxon>Bacteria</taxon>
        <taxon>Bacillati</taxon>
        <taxon>Bacillota</taxon>
        <taxon>Clostridia</taxon>
        <taxon>Eubacteriales</taxon>
        <taxon>Clostridiaceae</taxon>
        <taxon>Clostridium</taxon>
    </lineage>
</organism>
<dbReference type="AlphaFoldDB" id="A0A6M0T2R9"/>
<evidence type="ECO:0000313" key="1">
    <source>
        <dbReference type="EMBL" id="NFA61425.1"/>
    </source>
</evidence>
<protein>
    <submittedName>
        <fullName evidence="1">Uncharacterized protein</fullName>
    </submittedName>
</protein>